<dbReference type="SUPFAM" id="SSF49562">
    <property type="entry name" value="C2 domain (Calcium/lipid-binding domain, CaLB)"/>
    <property type="match status" value="1"/>
</dbReference>
<proteinExistence type="predicted"/>
<dbReference type="AlphaFoldDB" id="A0AB32VYH8"/>
<dbReference type="PANTHER" id="PTHR32246">
    <property type="entry name" value="INGRESSION PROTEIN FIC1"/>
    <property type="match status" value="1"/>
</dbReference>
<gene>
    <name evidence="3" type="primary">LOC18606470</name>
</gene>
<dbReference type="Proteomes" id="UP000694886">
    <property type="component" value="Chromosome 3"/>
</dbReference>
<dbReference type="Gramene" id="Tc03v2_t022800.1">
    <property type="protein sequence ID" value="Tc03v2_p022800.1"/>
    <property type="gene ID" value="Tc03v2_g022800"/>
</dbReference>
<evidence type="ECO:0000313" key="3">
    <source>
        <dbReference type="RefSeq" id="XP_017972332.1"/>
    </source>
</evidence>
<dbReference type="GeneID" id="18606470"/>
<accession>A0AB32VYH8</accession>
<reference evidence="3" key="2">
    <citation type="submission" date="2025-08" db="UniProtKB">
        <authorList>
            <consortium name="RefSeq"/>
        </authorList>
    </citation>
    <scope>IDENTIFICATION</scope>
</reference>
<dbReference type="Gene3D" id="2.60.40.150">
    <property type="entry name" value="C2 domain"/>
    <property type="match status" value="1"/>
</dbReference>
<dbReference type="KEGG" id="tcc:18606470"/>
<dbReference type="CDD" id="cd04051">
    <property type="entry name" value="C2_SRC2_like"/>
    <property type="match status" value="1"/>
</dbReference>
<dbReference type="PANTHER" id="PTHR32246:SF66">
    <property type="entry name" value="C2 DOMAIN-CONTAINING PROTEIN"/>
    <property type="match status" value="1"/>
</dbReference>
<dbReference type="PROSITE" id="PS50004">
    <property type="entry name" value="C2"/>
    <property type="match status" value="1"/>
</dbReference>
<reference evidence="2" key="1">
    <citation type="journal article" date="1997" name="Nucleic Acids Res.">
        <title>tRNAscan-SE: a program for improved detection of transfer RNA genes in genomic sequence.</title>
        <authorList>
            <person name="Lowe T.M."/>
            <person name="Eddy S.R."/>
        </authorList>
    </citation>
    <scope>NUCLEOTIDE SEQUENCE [LARGE SCALE GENOMIC DNA]</scope>
    <source>
        <strain evidence="2">r\B97-61/B2</strain>
    </source>
</reference>
<evidence type="ECO:0000313" key="2">
    <source>
        <dbReference type="Proteomes" id="UP000694886"/>
    </source>
</evidence>
<protein>
    <submittedName>
        <fullName evidence="3">Uncharacterized protein LOC18606470</fullName>
    </submittedName>
</protein>
<dbReference type="SMART" id="SM00239">
    <property type="entry name" value="C2"/>
    <property type="match status" value="1"/>
</dbReference>
<dbReference type="InterPro" id="IPR044750">
    <property type="entry name" value="C2_SRC2/BAP"/>
</dbReference>
<dbReference type="InterPro" id="IPR000008">
    <property type="entry name" value="C2_dom"/>
</dbReference>
<sequence length="216" mass="23287">MLDNTSHQQFTLEMTVVSAQGLKNTSSSLFSHRLRPFVTITTFPPTPFNGDNGHHMYQTRVDDQGEVNPTWGDKFHVPIDDTFFTNRYSCINLHLFTKRLIAGQAQLGWCQIPAADIGLPPVGSVRQLSYRLRAGDGTRTQGIVNVAVKLEGPAVKAATHAQLSDNTCQTVIGIPVRVMPGVGAMGARWKEAETVTSAGVVGQLGVMGPIGWSGGT</sequence>
<dbReference type="InterPro" id="IPR035892">
    <property type="entry name" value="C2_domain_sf"/>
</dbReference>
<dbReference type="Pfam" id="PF00168">
    <property type="entry name" value="C2"/>
    <property type="match status" value="1"/>
</dbReference>
<dbReference type="RefSeq" id="XP_017972332.1">
    <property type="nucleotide sequence ID" value="XM_018116843.1"/>
</dbReference>
<feature type="domain" description="C2" evidence="1">
    <location>
        <begin position="1"/>
        <end position="129"/>
    </location>
</feature>
<name>A0AB32VYH8_THECC</name>
<organism evidence="2 3">
    <name type="scientific">Theobroma cacao</name>
    <name type="common">Cacao</name>
    <name type="synonym">Cocoa</name>
    <dbReference type="NCBI Taxonomy" id="3641"/>
    <lineage>
        <taxon>Eukaryota</taxon>
        <taxon>Viridiplantae</taxon>
        <taxon>Streptophyta</taxon>
        <taxon>Embryophyta</taxon>
        <taxon>Tracheophyta</taxon>
        <taxon>Spermatophyta</taxon>
        <taxon>Magnoliopsida</taxon>
        <taxon>eudicotyledons</taxon>
        <taxon>Gunneridae</taxon>
        <taxon>Pentapetalae</taxon>
        <taxon>rosids</taxon>
        <taxon>malvids</taxon>
        <taxon>Malvales</taxon>
        <taxon>Malvaceae</taxon>
        <taxon>Byttnerioideae</taxon>
        <taxon>Theobroma</taxon>
    </lineage>
</organism>
<evidence type="ECO:0000259" key="1">
    <source>
        <dbReference type="PROSITE" id="PS50004"/>
    </source>
</evidence>
<dbReference type="GO" id="GO:0006952">
    <property type="term" value="P:defense response"/>
    <property type="evidence" value="ECO:0007669"/>
    <property type="project" value="InterPro"/>
</dbReference>